<reference evidence="1 2" key="1">
    <citation type="submission" date="2018-09" db="EMBL/GenBank/DDBJ databases">
        <title>Roseovarius spongiae sp. nov., isolated from a marine sponge.</title>
        <authorList>
            <person name="Zhuang L."/>
            <person name="Luo L."/>
        </authorList>
    </citation>
    <scope>NUCLEOTIDE SEQUENCE [LARGE SCALE GENOMIC DNA]</scope>
    <source>
        <strain evidence="1 2">HN-E21</strain>
    </source>
</reference>
<evidence type="ECO:0000313" key="2">
    <source>
        <dbReference type="Proteomes" id="UP000281128"/>
    </source>
</evidence>
<dbReference type="EMBL" id="RAPE01000001">
    <property type="protein sequence ID" value="RKF17074.1"/>
    <property type="molecule type" value="Genomic_DNA"/>
</dbReference>
<dbReference type="InterPro" id="IPR003772">
    <property type="entry name" value="YceD"/>
</dbReference>
<dbReference type="Proteomes" id="UP000281128">
    <property type="component" value="Unassembled WGS sequence"/>
</dbReference>
<gene>
    <name evidence="1" type="ORF">D6850_06040</name>
</gene>
<organism evidence="1 2">
    <name type="scientific">Roseovarius spongiae</name>
    <dbReference type="NCBI Taxonomy" id="2320272"/>
    <lineage>
        <taxon>Bacteria</taxon>
        <taxon>Pseudomonadati</taxon>
        <taxon>Pseudomonadota</taxon>
        <taxon>Alphaproteobacteria</taxon>
        <taxon>Rhodobacterales</taxon>
        <taxon>Roseobacteraceae</taxon>
        <taxon>Roseovarius</taxon>
    </lineage>
</organism>
<protein>
    <submittedName>
        <fullName evidence="1">DUF177 domain-containing protein</fullName>
    </submittedName>
</protein>
<dbReference type="Pfam" id="PF02620">
    <property type="entry name" value="YceD"/>
    <property type="match status" value="1"/>
</dbReference>
<evidence type="ECO:0000313" key="1">
    <source>
        <dbReference type="EMBL" id="RKF17074.1"/>
    </source>
</evidence>
<accession>A0A3A8BBZ1</accession>
<dbReference type="AlphaFoldDB" id="A0A3A8BBZ1"/>
<proteinExistence type="predicted"/>
<sequence length="184" mass="19859">MTDSPKTDEILRINDLRQRRATQFSLVPDGTAREALTRALDILAIRKLRFEGALAPEGGRDWRLDGTLGATVVQPCVVTLEPVTTRIEVPVTRRFLADMPDAPQGEDEVEMPEDDTIEPLGATVDLGQIMAEALALALPDYPRAPGVELGETVVAPPGAEPLRDADLKPFAGLAALRGKLGKEE</sequence>
<keyword evidence="2" id="KW-1185">Reference proteome</keyword>
<comment type="caution">
    <text evidence="1">The sequence shown here is derived from an EMBL/GenBank/DDBJ whole genome shotgun (WGS) entry which is preliminary data.</text>
</comment>
<name>A0A3A8BBZ1_9RHOB</name>
<dbReference type="RefSeq" id="WP_121164719.1">
    <property type="nucleotide sequence ID" value="NZ_RAPE01000001.1"/>
</dbReference>
<dbReference type="OrthoDB" id="8443793at2"/>